<comment type="similarity">
    <text evidence="1 6">Belongs to the carbohydrate kinase PfkB family.</text>
</comment>
<keyword evidence="5" id="KW-0067">ATP-binding</keyword>
<accession>A0ABW4FY37</accession>
<proteinExistence type="inferred from homology"/>
<keyword evidence="2 6" id="KW-0808">Transferase</keyword>
<evidence type="ECO:0000256" key="7">
    <source>
        <dbReference type="SAM" id="MobiDB-lite"/>
    </source>
</evidence>
<name>A0ABW4FY37_9PSEU</name>
<evidence type="ECO:0000256" key="1">
    <source>
        <dbReference type="ARBA" id="ARBA00010688"/>
    </source>
</evidence>
<dbReference type="Gene3D" id="3.40.1190.20">
    <property type="match status" value="1"/>
</dbReference>
<evidence type="ECO:0000256" key="2">
    <source>
        <dbReference type="ARBA" id="ARBA00022679"/>
    </source>
</evidence>
<evidence type="ECO:0000259" key="8">
    <source>
        <dbReference type="Pfam" id="PF00294"/>
    </source>
</evidence>
<keyword evidence="3" id="KW-0547">Nucleotide-binding</keyword>
<dbReference type="GO" id="GO:0016301">
    <property type="term" value="F:kinase activity"/>
    <property type="evidence" value="ECO:0007669"/>
    <property type="project" value="UniProtKB-KW"/>
</dbReference>
<protein>
    <submittedName>
        <fullName evidence="9">Carbohydrate kinase</fullName>
        <ecNumber evidence="9">2.7.1.-</ecNumber>
    </submittedName>
</protein>
<dbReference type="EC" id="2.7.1.-" evidence="9"/>
<dbReference type="InterPro" id="IPR050306">
    <property type="entry name" value="PfkB_Carbo_kinase"/>
</dbReference>
<evidence type="ECO:0000256" key="6">
    <source>
        <dbReference type="RuleBase" id="RU003704"/>
    </source>
</evidence>
<dbReference type="PANTHER" id="PTHR43085">
    <property type="entry name" value="HEXOKINASE FAMILY MEMBER"/>
    <property type="match status" value="1"/>
</dbReference>
<evidence type="ECO:0000313" key="9">
    <source>
        <dbReference type="EMBL" id="MFD1535328.1"/>
    </source>
</evidence>
<dbReference type="Proteomes" id="UP001597145">
    <property type="component" value="Unassembled WGS sequence"/>
</dbReference>
<organism evidence="9 10">
    <name type="scientific">Pseudonocardia aurantiaca</name>
    <dbReference type="NCBI Taxonomy" id="75290"/>
    <lineage>
        <taxon>Bacteria</taxon>
        <taxon>Bacillati</taxon>
        <taxon>Actinomycetota</taxon>
        <taxon>Actinomycetes</taxon>
        <taxon>Pseudonocardiales</taxon>
        <taxon>Pseudonocardiaceae</taxon>
        <taxon>Pseudonocardia</taxon>
    </lineage>
</organism>
<dbReference type="InterPro" id="IPR002173">
    <property type="entry name" value="Carboh/pur_kinase_PfkB_CS"/>
</dbReference>
<feature type="domain" description="Carbohydrate kinase PfkB" evidence="8">
    <location>
        <begin position="21"/>
        <end position="316"/>
    </location>
</feature>
<comment type="caution">
    <text evidence="9">The sequence shown here is derived from an EMBL/GenBank/DDBJ whole genome shotgun (WGS) entry which is preliminary data.</text>
</comment>
<dbReference type="Pfam" id="PF00294">
    <property type="entry name" value="PfkB"/>
    <property type="match status" value="1"/>
</dbReference>
<dbReference type="PANTHER" id="PTHR43085:SF1">
    <property type="entry name" value="PSEUDOURIDINE KINASE-RELATED"/>
    <property type="match status" value="1"/>
</dbReference>
<dbReference type="PRINTS" id="PR00990">
    <property type="entry name" value="RIBOKINASE"/>
</dbReference>
<sequence>MTTLRIGYSAYRFSSMGVAMFVVVGEALVDLVGQRGSRTLVAHPGGSPANVALGLARLGDEVTLMTRLGRDALGEMVSAHLRSSGVRVQPGPDHGTSTSLAIATLAAGIASYDFRIEWDIGDLEPLPIETRCLHTGSLATALEPGRTNVEDLLERENKRGRATISYDPNVRPALLGAPDRARPGIERLVALCDVVKVSDEDLLWLYPDRRDEDVARGWLGLGPALVVVTRGGQGVYATTANLELRRPAMPIDLVDTVGAGDSFTSGLLDGLRRADLIGGPRRDALAAIDESTLVSVVDAASLVAAITCSRPGADPPTRAEVDAANTAQPSTAGTGPLGTSRGISPPAADPDLAVPSASAKQGRHR</sequence>
<dbReference type="InterPro" id="IPR002139">
    <property type="entry name" value="Ribo/fructo_kinase"/>
</dbReference>
<dbReference type="InterPro" id="IPR029056">
    <property type="entry name" value="Ribokinase-like"/>
</dbReference>
<keyword evidence="10" id="KW-1185">Reference proteome</keyword>
<evidence type="ECO:0000256" key="5">
    <source>
        <dbReference type="ARBA" id="ARBA00022840"/>
    </source>
</evidence>
<evidence type="ECO:0000256" key="4">
    <source>
        <dbReference type="ARBA" id="ARBA00022777"/>
    </source>
</evidence>
<dbReference type="CDD" id="cd01167">
    <property type="entry name" value="bac_FRK"/>
    <property type="match status" value="1"/>
</dbReference>
<evidence type="ECO:0000313" key="10">
    <source>
        <dbReference type="Proteomes" id="UP001597145"/>
    </source>
</evidence>
<dbReference type="PROSITE" id="PS00584">
    <property type="entry name" value="PFKB_KINASES_2"/>
    <property type="match status" value="1"/>
</dbReference>
<keyword evidence="4 6" id="KW-0418">Kinase</keyword>
<reference evidence="10" key="1">
    <citation type="journal article" date="2019" name="Int. J. Syst. Evol. Microbiol.">
        <title>The Global Catalogue of Microorganisms (GCM) 10K type strain sequencing project: providing services to taxonomists for standard genome sequencing and annotation.</title>
        <authorList>
            <consortium name="The Broad Institute Genomics Platform"/>
            <consortium name="The Broad Institute Genome Sequencing Center for Infectious Disease"/>
            <person name="Wu L."/>
            <person name="Ma J."/>
        </authorList>
    </citation>
    <scope>NUCLEOTIDE SEQUENCE [LARGE SCALE GENOMIC DNA]</scope>
    <source>
        <strain evidence="10">JCM 12165</strain>
    </source>
</reference>
<dbReference type="PROSITE" id="PS00583">
    <property type="entry name" value="PFKB_KINASES_1"/>
    <property type="match status" value="1"/>
</dbReference>
<dbReference type="SUPFAM" id="SSF53613">
    <property type="entry name" value="Ribokinase-like"/>
    <property type="match status" value="1"/>
</dbReference>
<dbReference type="RefSeq" id="WP_343981325.1">
    <property type="nucleotide sequence ID" value="NZ_BAAAJG010000014.1"/>
</dbReference>
<feature type="region of interest" description="Disordered" evidence="7">
    <location>
        <begin position="309"/>
        <end position="365"/>
    </location>
</feature>
<dbReference type="InterPro" id="IPR011611">
    <property type="entry name" value="PfkB_dom"/>
</dbReference>
<dbReference type="EMBL" id="JBHUCP010000052">
    <property type="protein sequence ID" value="MFD1535328.1"/>
    <property type="molecule type" value="Genomic_DNA"/>
</dbReference>
<gene>
    <name evidence="9" type="ORF">ACFSCY_38575</name>
</gene>
<evidence type="ECO:0000256" key="3">
    <source>
        <dbReference type="ARBA" id="ARBA00022741"/>
    </source>
</evidence>